<dbReference type="PROSITE" id="PS00059">
    <property type="entry name" value="ADH_ZINC"/>
    <property type="match status" value="1"/>
</dbReference>
<dbReference type="InterPro" id="IPR013149">
    <property type="entry name" value="ADH-like_C"/>
</dbReference>
<feature type="domain" description="Alcohol dehydrogenase-like N-terminal" evidence="6">
    <location>
        <begin position="25"/>
        <end position="131"/>
    </location>
</feature>
<dbReference type="InterPro" id="IPR013154">
    <property type="entry name" value="ADH-like_N"/>
</dbReference>
<dbReference type="Pfam" id="PF08240">
    <property type="entry name" value="ADH_N"/>
    <property type="match status" value="1"/>
</dbReference>
<evidence type="ECO:0000256" key="1">
    <source>
        <dbReference type="ARBA" id="ARBA00022723"/>
    </source>
</evidence>
<dbReference type="InterPro" id="IPR036291">
    <property type="entry name" value="NAD(P)-bd_dom_sf"/>
</dbReference>
<gene>
    <name evidence="7" type="ORF">E6C48_20430</name>
</gene>
<sequence>MIRALRIEKEKVARFHEVPLDAPAEGEVRISVHHVGLCGSDLNTFRGLNPLVGLPRIPGHEIGGEIVSAGRGVDPAYAVGRRVIVMPYTSCGRCTSCRKGRVNACRYNKTLGVQQDGGLAEEVNLPAEKLILNETLAPRHLALVEPLSVGFHAVGRGRVTAHDTVAVIGCGMIGMGVLIGAVARGARVIAIDPSEEKRRLAVKFGAAHALPAGGDEVVAEINRLTHDDGVDVAFEAVGLPATFTQAVDLAGFSGRVVYVGYSKAPVTYQTQFFNLKELDILGSRNATLNDFHAVIAHLETIGAAADDLISKVFPFDQAEAALPYWDGDRDVLKILVERI</sequence>
<keyword evidence="3" id="KW-0560">Oxidoreductase</keyword>
<comment type="similarity">
    <text evidence="4">Belongs to the zinc-containing alcohol dehydrogenase family.</text>
</comment>
<dbReference type="Gene3D" id="3.90.180.10">
    <property type="entry name" value="Medium-chain alcohol dehydrogenases, catalytic domain"/>
    <property type="match status" value="1"/>
</dbReference>
<evidence type="ECO:0000259" key="5">
    <source>
        <dbReference type="Pfam" id="PF00107"/>
    </source>
</evidence>
<organism evidence="7 8">
    <name type="scientific">Ollibium composti</name>
    <dbReference type="NCBI Taxonomy" id="2675109"/>
    <lineage>
        <taxon>Bacteria</taxon>
        <taxon>Pseudomonadati</taxon>
        <taxon>Pseudomonadota</taxon>
        <taxon>Alphaproteobacteria</taxon>
        <taxon>Hyphomicrobiales</taxon>
        <taxon>Phyllobacteriaceae</taxon>
        <taxon>Ollibium</taxon>
    </lineage>
</organism>
<reference evidence="7 8" key="1">
    <citation type="submission" date="2019-04" db="EMBL/GenBank/DDBJ databases">
        <title>Mesorhizobium composti sp. nov., isolated from compost.</title>
        <authorList>
            <person name="Lin S.-Y."/>
            <person name="Hameed A."/>
            <person name="Hsieh Y.-T."/>
            <person name="Young C.-C."/>
        </authorList>
    </citation>
    <scope>NUCLEOTIDE SEQUENCE [LARGE SCALE GENOMIC DNA]</scope>
    <source>
        <strain evidence="7 8">CC-YTH430</strain>
    </source>
</reference>
<keyword evidence="2 4" id="KW-0862">Zinc</keyword>
<accession>A0ABY2Q214</accession>
<protein>
    <submittedName>
        <fullName evidence="7">Zinc-binding alcohol dehydrogenase family protein</fullName>
    </submittedName>
</protein>
<dbReference type="InterPro" id="IPR002328">
    <property type="entry name" value="ADH_Zn_CS"/>
</dbReference>
<comment type="caution">
    <text evidence="7">The sequence shown here is derived from an EMBL/GenBank/DDBJ whole genome shotgun (WGS) entry which is preliminary data.</text>
</comment>
<dbReference type="PANTHER" id="PTHR43401:SF2">
    <property type="entry name" value="L-THREONINE 3-DEHYDROGENASE"/>
    <property type="match status" value="1"/>
</dbReference>
<evidence type="ECO:0000313" key="8">
    <source>
        <dbReference type="Proteomes" id="UP000306441"/>
    </source>
</evidence>
<evidence type="ECO:0000259" key="6">
    <source>
        <dbReference type="Pfam" id="PF08240"/>
    </source>
</evidence>
<dbReference type="InterPro" id="IPR011032">
    <property type="entry name" value="GroES-like_sf"/>
</dbReference>
<dbReference type="CDD" id="cd08261">
    <property type="entry name" value="Zn_ADH7"/>
    <property type="match status" value="1"/>
</dbReference>
<evidence type="ECO:0000256" key="3">
    <source>
        <dbReference type="ARBA" id="ARBA00023002"/>
    </source>
</evidence>
<dbReference type="RefSeq" id="WP_136360035.1">
    <property type="nucleotide sequence ID" value="NZ_SSNY01000015.1"/>
</dbReference>
<feature type="domain" description="Alcohol dehydrogenase-like C-terminal" evidence="5">
    <location>
        <begin position="173"/>
        <end position="298"/>
    </location>
</feature>
<dbReference type="PANTHER" id="PTHR43401">
    <property type="entry name" value="L-THREONINE 3-DEHYDROGENASE"/>
    <property type="match status" value="1"/>
</dbReference>
<dbReference type="Pfam" id="PF00107">
    <property type="entry name" value="ADH_zinc_N"/>
    <property type="match status" value="1"/>
</dbReference>
<dbReference type="SUPFAM" id="SSF51735">
    <property type="entry name" value="NAD(P)-binding Rossmann-fold domains"/>
    <property type="match status" value="1"/>
</dbReference>
<keyword evidence="8" id="KW-1185">Reference proteome</keyword>
<comment type="cofactor">
    <cofactor evidence="4">
        <name>Zn(2+)</name>
        <dbReference type="ChEBI" id="CHEBI:29105"/>
    </cofactor>
</comment>
<dbReference type="Proteomes" id="UP000306441">
    <property type="component" value="Unassembled WGS sequence"/>
</dbReference>
<dbReference type="InterPro" id="IPR050129">
    <property type="entry name" value="Zn_alcohol_dh"/>
</dbReference>
<evidence type="ECO:0000256" key="4">
    <source>
        <dbReference type="RuleBase" id="RU361277"/>
    </source>
</evidence>
<dbReference type="Gene3D" id="3.40.50.720">
    <property type="entry name" value="NAD(P)-binding Rossmann-like Domain"/>
    <property type="match status" value="1"/>
</dbReference>
<name>A0ABY2Q214_9HYPH</name>
<dbReference type="EMBL" id="SSNY01000015">
    <property type="protein sequence ID" value="THF54841.1"/>
    <property type="molecule type" value="Genomic_DNA"/>
</dbReference>
<dbReference type="SUPFAM" id="SSF50129">
    <property type="entry name" value="GroES-like"/>
    <property type="match status" value="1"/>
</dbReference>
<proteinExistence type="inferred from homology"/>
<evidence type="ECO:0000313" key="7">
    <source>
        <dbReference type="EMBL" id="THF54841.1"/>
    </source>
</evidence>
<keyword evidence="1 4" id="KW-0479">Metal-binding</keyword>
<evidence type="ECO:0000256" key="2">
    <source>
        <dbReference type="ARBA" id="ARBA00022833"/>
    </source>
</evidence>